<keyword evidence="2" id="KW-1185">Reference proteome</keyword>
<evidence type="ECO:0000313" key="1">
    <source>
        <dbReference type="EMBL" id="KAG7285941.1"/>
    </source>
</evidence>
<reference evidence="1" key="1">
    <citation type="submission" date="2023-02" db="EMBL/GenBank/DDBJ databases">
        <authorList>
            <person name="Palmer J.M."/>
        </authorList>
    </citation>
    <scope>NUCLEOTIDE SEQUENCE</scope>
    <source>
        <strain evidence="1">FW57</strain>
    </source>
</reference>
<comment type="caution">
    <text evidence="1">The sequence shown here is derived from an EMBL/GenBank/DDBJ whole genome shotgun (WGS) entry which is preliminary data.</text>
</comment>
<evidence type="ECO:0000313" key="2">
    <source>
        <dbReference type="Proteomes" id="UP001197093"/>
    </source>
</evidence>
<name>A0AAD4EQV7_9PEZI</name>
<organism evidence="1 2">
    <name type="scientific">Staphylotrichum longicolle</name>
    <dbReference type="NCBI Taxonomy" id="669026"/>
    <lineage>
        <taxon>Eukaryota</taxon>
        <taxon>Fungi</taxon>
        <taxon>Dikarya</taxon>
        <taxon>Ascomycota</taxon>
        <taxon>Pezizomycotina</taxon>
        <taxon>Sordariomycetes</taxon>
        <taxon>Sordariomycetidae</taxon>
        <taxon>Sordariales</taxon>
        <taxon>Chaetomiaceae</taxon>
        <taxon>Staphylotrichum</taxon>
    </lineage>
</organism>
<dbReference type="EMBL" id="JAHCVI010000004">
    <property type="protein sequence ID" value="KAG7285941.1"/>
    <property type="molecule type" value="Genomic_DNA"/>
</dbReference>
<gene>
    <name evidence="1" type="ORF">NEMBOFW57_008237</name>
</gene>
<dbReference type="Gene3D" id="3.50.50.60">
    <property type="entry name" value="FAD/NAD(P)-binding domain"/>
    <property type="match status" value="1"/>
</dbReference>
<dbReference type="AlphaFoldDB" id="A0AAD4EQV7"/>
<dbReference type="InterPro" id="IPR036188">
    <property type="entry name" value="FAD/NAD-bd_sf"/>
</dbReference>
<dbReference type="Proteomes" id="UP001197093">
    <property type="component" value="Unassembled WGS sequence"/>
</dbReference>
<protein>
    <submittedName>
        <fullName evidence="1">Uncharacterized protein</fullName>
    </submittedName>
</protein>
<accession>A0AAD4EQV7</accession>
<proteinExistence type="predicted"/>
<dbReference type="SUPFAM" id="SSF51905">
    <property type="entry name" value="FAD/NAD(P)-binding domain"/>
    <property type="match status" value="1"/>
</dbReference>
<sequence>MMARDIDVEIVGGGPAGMATALSIIKAGFQVKTYECYNHLALGFGKAFKPDLERNGIFIFTEPAWERKLPRHVDRVRTSLLDFTWTTLDRLNDHRKILSMDDKALRKSGFNAAARDALNRYKSIAAYARNHHHGKDREAEWATFFLLNFFRPLVAAAEIKDEDTRQ</sequence>